<dbReference type="SUPFAM" id="SSF53649">
    <property type="entry name" value="Alkaline phosphatase-like"/>
    <property type="match status" value="1"/>
</dbReference>
<accession>A0A2H0BTX7</accession>
<dbReference type="EMBL" id="PCSZ01000009">
    <property type="protein sequence ID" value="PIP60979.1"/>
    <property type="molecule type" value="Genomic_DNA"/>
</dbReference>
<dbReference type="InterPro" id="IPR005995">
    <property type="entry name" value="Pgm_bpd_ind"/>
</dbReference>
<comment type="cofactor">
    <cofactor evidence="9">
        <name>Mn(2+)</name>
        <dbReference type="ChEBI" id="CHEBI:29035"/>
    </cofactor>
    <text evidence="9">Binds 2 manganese ions per subunit.</text>
</comment>
<dbReference type="FunFam" id="3.40.1450.10:FF:000002">
    <property type="entry name" value="2,3-bisphosphoglycerate-independent phosphoglycerate mutase"/>
    <property type="match status" value="1"/>
</dbReference>
<evidence type="ECO:0000256" key="7">
    <source>
        <dbReference type="ARBA" id="ARBA00023211"/>
    </source>
</evidence>
<feature type="active site" description="Phosphoserine intermediate" evidence="9 11">
    <location>
        <position position="63"/>
    </location>
</feature>
<feature type="binding site" evidence="9 13">
    <location>
        <position position="63"/>
    </location>
    <ligand>
        <name>Mn(2+)</name>
        <dbReference type="ChEBI" id="CHEBI:29035"/>
        <label>2</label>
    </ligand>
</feature>
<feature type="binding site" evidence="9 13">
    <location>
        <position position="406"/>
    </location>
    <ligand>
        <name>Mn(2+)</name>
        <dbReference type="ChEBI" id="CHEBI:29035"/>
        <label>1</label>
    </ligand>
</feature>
<evidence type="ECO:0000256" key="1">
    <source>
        <dbReference type="ARBA" id="ARBA00000370"/>
    </source>
</evidence>
<evidence type="ECO:0000256" key="2">
    <source>
        <dbReference type="ARBA" id="ARBA00002315"/>
    </source>
</evidence>
<proteinExistence type="inferred from homology"/>
<dbReference type="NCBIfam" id="TIGR01307">
    <property type="entry name" value="pgm_bpd_ind"/>
    <property type="match status" value="1"/>
</dbReference>
<dbReference type="Gene3D" id="3.40.1450.10">
    <property type="entry name" value="BPG-independent phosphoglycerate mutase, domain B"/>
    <property type="match status" value="1"/>
</dbReference>
<dbReference type="SUPFAM" id="SSF64158">
    <property type="entry name" value="2,3-Bisphosphoglycerate-independent phosphoglycerate mutase, substrate-binding domain"/>
    <property type="match status" value="1"/>
</dbReference>
<dbReference type="Gene3D" id="3.40.720.10">
    <property type="entry name" value="Alkaline Phosphatase, subunit A"/>
    <property type="match status" value="1"/>
</dbReference>
<dbReference type="InterPro" id="IPR017850">
    <property type="entry name" value="Alkaline_phosphatase_core_sf"/>
</dbReference>
<sequence length="525" mass="57247">MPRTKPVILLILDGFGIAPPAAGNAVADAKMPVLRKLIDSYPAMTVHGSGGAVGLSWGEMGNSEVGHLTIGAGRIFYQTFPRINLAIESGEFFANPAFKKAAAHVKETGGKLHLMGLVSVGNVHAAQEHLNQLLEFCRREGITKNVYIHAFLDGRDTKFDRGLQFIKDLEAKTAELKIGKIATLSGRFYAMDRDHHWERIEKAYNAIVKGEGETASSAEAAIQASYDKKVYDEEFVPTVILEKGQPITQVTEGDSVIFFNFRPDRARQLTKAFTLPAFNKFPRAYIKNLFFVTIAEYEKDLPVEVAFPPQVPKTCLTKVISEAGLRQLHIAETEKYAHVTFFLNGMREDEYPGEERVIIPSPRVSSYDQKPEMSAYEIADRIVKEVAGGQYDFIVANFANPDMVAHTGNYEATVKANEAVDACIGKIVDAALAVGGAVLITADHGNAEEVSNLATGDMDKEHSTNPVPFIIVRKDLEGLSAPSGDIIGGDLSMTEPVGMLADVAPTAIHMLELPIPAEMTGKPLM</sequence>
<dbReference type="AlphaFoldDB" id="A0A2H0BTX7"/>
<evidence type="ECO:0000256" key="8">
    <source>
        <dbReference type="ARBA" id="ARBA00023235"/>
    </source>
</evidence>
<feature type="domain" description="Metalloenzyme" evidence="14">
    <location>
        <begin position="5"/>
        <end position="513"/>
    </location>
</feature>
<feature type="binding site" evidence="9 13">
    <location>
        <position position="13"/>
    </location>
    <ligand>
        <name>Mn(2+)</name>
        <dbReference type="ChEBI" id="CHEBI:29035"/>
        <label>2</label>
    </ligand>
</feature>
<comment type="subunit">
    <text evidence="9">Monomer.</text>
</comment>
<gene>
    <name evidence="9" type="primary">gpmI</name>
    <name evidence="16" type="ORF">COX00_00345</name>
</gene>
<dbReference type="PIRSF" id="PIRSF001492">
    <property type="entry name" value="IPGAM"/>
    <property type="match status" value="1"/>
</dbReference>
<dbReference type="GO" id="GO:0030145">
    <property type="term" value="F:manganese ion binding"/>
    <property type="evidence" value="ECO:0007669"/>
    <property type="project" value="UniProtKB-UniRule"/>
</dbReference>
<feature type="binding site" evidence="9 12">
    <location>
        <begin position="262"/>
        <end position="265"/>
    </location>
    <ligand>
        <name>substrate</name>
    </ligand>
</feature>
<comment type="function">
    <text evidence="2 9">Catalyzes the interconversion of 2-phosphoglycerate and 3-phosphoglycerate.</text>
</comment>
<dbReference type="Pfam" id="PF06415">
    <property type="entry name" value="iPGM_N"/>
    <property type="match status" value="1"/>
</dbReference>
<dbReference type="GO" id="GO:0006007">
    <property type="term" value="P:glucose catabolic process"/>
    <property type="evidence" value="ECO:0007669"/>
    <property type="project" value="InterPro"/>
</dbReference>
<evidence type="ECO:0000259" key="15">
    <source>
        <dbReference type="Pfam" id="PF06415"/>
    </source>
</evidence>
<evidence type="ECO:0000313" key="16">
    <source>
        <dbReference type="EMBL" id="PIP60979.1"/>
    </source>
</evidence>
<evidence type="ECO:0000256" key="4">
    <source>
        <dbReference type="ARBA" id="ARBA00008819"/>
    </source>
</evidence>
<protein>
    <recommendedName>
        <fullName evidence="9 10">2,3-bisphosphoglycerate-independent phosphoglycerate mutase</fullName>
        <shortName evidence="9">BPG-independent PGAM</shortName>
        <shortName evidence="9">Phosphoglyceromutase</shortName>
        <shortName evidence="9">iPGM</shortName>
        <ecNumber evidence="9 10">5.4.2.12</ecNumber>
    </recommendedName>
</protein>
<evidence type="ECO:0000256" key="3">
    <source>
        <dbReference type="ARBA" id="ARBA00004798"/>
    </source>
</evidence>
<dbReference type="Proteomes" id="UP000231581">
    <property type="component" value="Unassembled WGS sequence"/>
</dbReference>
<evidence type="ECO:0000256" key="13">
    <source>
        <dbReference type="PIRSR" id="PIRSR001492-3"/>
    </source>
</evidence>
<evidence type="ECO:0000256" key="12">
    <source>
        <dbReference type="PIRSR" id="PIRSR001492-2"/>
    </source>
</evidence>
<feature type="binding site" evidence="9 12">
    <location>
        <position position="193"/>
    </location>
    <ligand>
        <name>substrate</name>
    </ligand>
</feature>
<feature type="binding site" evidence="9 12">
    <location>
        <position position="335"/>
    </location>
    <ligand>
        <name>substrate</name>
    </ligand>
</feature>
<comment type="pathway">
    <text evidence="3 9">Carbohydrate degradation; glycolysis; pyruvate from D-glyceraldehyde 3-phosphate: step 3/5.</text>
</comment>
<comment type="catalytic activity">
    <reaction evidence="1 9">
        <text>(2R)-2-phosphoglycerate = (2R)-3-phosphoglycerate</text>
        <dbReference type="Rhea" id="RHEA:15901"/>
        <dbReference type="ChEBI" id="CHEBI:58272"/>
        <dbReference type="ChEBI" id="CHEBI:58289"/>
        <dbReference type="EC" id="5.4.2.12"/>
    </reaction>
</comment>
<evidence type="ECO:0000256" key="6">
    <source>
        <dbReference type="ARBA" id="ARBA00023152"/>
    </source>
</evidence>
<feature type="binding site" evidence="9 12">
    <location>
        <begin position="155"/>
        <end position="156"/>
    </location>
    <ligand>
        <name>substrate</name>
    </ligand>
</feature>
<feature type="binding site" evidence="9 13">
    <location>
        <position position="444"/>
    </location>
    <ligand>
        <name>Mn(2+)</name>
        <dbReference type="ChEBI" id="CHEBI:29035"/>
        <label>2</label>
    </ligand>
</feature>
<dbReference type="GO" id="GO:0004619">
    <property type="term" value="F:phosphoglycerate mutase activity"/>
    <property type="evidence" value="ECO:0007669"/>
    <property type="project" value="UniProtKB-UniRule"/>
</dbReference>
<comment type="similarity">
    <text evidence="4 9">Belongs to the BPG-independent phosphoglycerate mutase family.</text>
</comment>
<organism evidence="16 17">
    <name type="scientific">Candidatus Uhrbacteria bacterium CG22_combo_CG10-13_8_21_14_all_47_17</name>
    <dbReference type="NCBI Taxonomy" id="1975041"/>
    <lineage>
        <taxon>Bacteria</taxon>
        <taxon>Candidatus Uhriibacteriota</taxon>
    </lineage>
</organism>
<keyword evidence="5 9" id="KW-0479">Metal-binding</keyword>
<evidence type="ECO:0000256" key="10">
    <source>
        <dbReference type="NCBIfam" id="TIGR01307"/>
    </source>
</evidence>
<feature type="domain" description="BPG-independent PGAM N-terminal" evidence="15">
    <location>
        <begin position="83"/>
        <end position="299"/>
    </location>
</feature>
<dbReference type="EC" id="5.4.2.12" evidence="9 10"/>
<dbReference type="GO" id="GO:0005829">
    <property type="term" value="C:cytosol"/>
    <property type="evidence" value="ECO:0007669"/>
    <property type="project" value="TreeGrafter"/>
</dbReference>
<reference evidence="16 17" key="1">
    <citation type="submission" date="2017-09" db="EMBL/GenBank/DDBJ databases">
        <title>Depth-based differentiation of microbial function through sediment-hosted aquifers and enrichment of novel symbionts in the deep terrestrial subsurface.</title>
        <authorList>
            <person name="Probst A.J."/>
            <person name="Ladd B."/>
            <person name="Jarett J.K."/>
            <person name="Geller-Mcgrath D.E."/>
            <person name="Sieber C.M."/>
            <person name="Emerson J.B."/>
            <person name="Anantharaman K."/>
            <person name="Thomas B.C."/>
            <person name="Malmstrom R."/>
            <person name="Stieglmeier M."/>
            <person name="Klingl A."/>
            <person name="Woyke T."/>
            <person name="Ryan C.M."/>
            <person name="Banfield J.F."/>
        </authorList>
    </citation>
    <scope>NUCLEOTIDE SEQUENCE [LARGE SCALE GENOMIC DNA]</scope>
    <source>
        <strain evidence="16">CG22_combo_CG10-13_8_21_14_all_47_17</strain>
    </source>
</reference>
<evidence type="ECO:0000256" key="11">
    <source>
        <dbReference type="PIRSR" id="PIRSR001492-1"/>
    </source>
</evidence>
<keyword evidence="7 9" id="KW-0464">Manganese</keyword>
<dbReference type="CDD" id="cd16010">
    <property type="entry name" value="iPGM"/>
    <property type="match status" value="1"/>
</dbReference>
<dbReference type="HAMAP" id="MF_01038">
    <property type="entry name" value="GpmI"/>
    <property type="match status" value="1"/>
</dbReference>
<dbReference type="PANTHER" id="PTHR31637">
    <property type="entry name" value="2,3-BISPHOSPHOGLYCERATE-INDEPENDENT PHOSPHOGLYCERATE MUTASE"/>
    <property type="match status" value="1"/>
</dbReference>
<feature type="binding site" evidence="9 12">
    <location>
        <position position="124"/>
    </location>
    <ligand>
        <name>substrate</name>
    </ligand>
</feature>
<dbReference type="GO" id="GO:0006096">
    <property type="term" value="P:glycolytic process"/>
    <property type="evidence" value="ECO:0007669"/>
    <property type="project" value="UniProtKB-UniRule"/>
</dbReference>
<feature type="binding site" evidence="9 12">
    <location>
        <position position="187"/>
    </location>
    <ligand>
        <name>substrate</name>
    </ligand>
</feature>
<dbReference type="InterPro" id="IPR006124">
    <property type="entry name" value="Metalloenzyme"/>
</dbReference>
<feature type="binding site" evidence="9 13">
    <location>
        <position position="402"/>
    </location>
    <ligand>
        <name>Mn(2+)</name>
        <dbReference type="ChEBI" id="CHEBI:29035"/>
        <label>1</label>
    </ligand>
</feature>
<feature type="binding site" evidence="9 13">
    <location>
        <position position="462"/>
    </location>
    <ligand>
        <name>Mn(2+)</name>
        <dbReference type="ChEBI" id="CHEBI:29035"/>
        <label>1</label>
    </ligand>
</feature>
<dbReference type="InterPro" id="IPR036646">
    <property type="entry name" value="PGAM_B_sf"/>
</dbReference>
<dbReference type="InterPro" id="IPR011258">
    <property type="entry name" value="BPG-indep_PGM_N"/>
</dbReference>
<evidence type="ECO:0000259" key="14">
    <source>
        <dbReference type="Pfam" id="PF01676"/>
    </source>
</evidence>
<dbReference type="UniPathway" id="UPA00109">
    <property type="reaction ID" value="UER00186"/>
</dbReference>
<name>A0A2H0BTX7_9BACT</name>
<keyword evidence="6 9" id="KW-0324">Glycolysis</keyword>
<dbReference type="PANTHER" id="PTHR31637:SF0">
    <property type="entry name" value="2,3-BISPHOSPHOGLYCERATE-INDEPENDENT PHOSPHOGLYCERATE MUTASE"/>
    <property type="match status" value="1"/>
</dbReference>
<evidence type="ECO:0000256" key="5">
    <source>
        <dbReference type="ARBA" id="ARBA00022723"/>
    </source>
</evidence>
<keyword evidence="8 9" id="KW-0413">Isomerase</keyword>
<feature type="binding site" evidence="9 13">
    <location>
        <position position="443"/>
    </location>
    <ligand>
        <name>Mn(2+)</name>
        <dbReference type="ChEBI" id="CHEBI:29035"/>
        <label>2</label>
    </ligand>
</feature>
<evidence type="ECO:0000313" key="17">
    <source>
        <dbReference type="Proteomes" id="UP000231581"/>
    </source>
</evidence>
<dbReference type="Pfam" id="PF01676">
    <property type="entry name" value="Metalloenzyme"/>
    <property type="match status" value="1"/>
</dbReference>
<comment type="caution">
    <text evidence="16">The sequence shown here is derived from an EMBL/GenBank/DDBJ whole genome shotgun (WGS) entry which is preliminary data.</text>
</comment>
<evidence type="ECO:0000256" key="9">
    <source>
        <dbReference type="HAMAP-Rule" id="MF_01038"/>
    </source>
</evidence>